<dbReference type="Proteomes" id="UP000563524">
    <property type="component" value="Unassembled WGS sequence"/>
</dbReference>
<keyword evidence="4 8" id="KW-0378">Hydrolase</keyword>
<dbReference type="InterPro" id="IPR023612">
    <property type="entry name" value="Peptidase_M4"/>
</dbReference>
<accession>A0A840I870</accession>
<evidence type="ECO:0000313" key="12">
    <source>
        <dbReference type="EMBL" id="MBB4660150.1"/>
    </source>
</evidence>
<comment type="subcellular location">
    <subcellularLocation>
        <location evidence="8">Secreted</location>
    </subcellularLocation>
</comment>
<dbReference type="EMBL" id="JACHOB010000006">
    <property type="protein sequence ID" value="MBB4660150.1"/>
    <property type="molecule type" value="Genomic_DNA"/>
</dbReference>
<dbReference type="InterPro" id="IPR027268">
    <property type="entry name" value="Peptidase_M4/M1_CTD_sf"/>
</dbReference>
<dbReference type="PANTHER" id="PTHR43579:SF1">
    <property type="entry name" value="NEUTRAL METALLOPROTEINASE"/>
    <property type="match status" value="1"/>
</dbReference>
<comment type="caution">
    <text evidence="12">The sequence shown here is derived from an EMBL/GenBank/DDBJ whole genome shotgun (WGS) entry which is preliminary data.</text>
</comment>
<dbReference type="PRINTS" id="PR00730">
    <property type="entry name" value="THERMOLYSIN"/>
</dbReference>
<dbReference type="InterPro" id="IPR052759">
    <property type="entry name" value="Metalloprotease_M4"/>
</dbReference>
<dbReference type="RefSeq" id="WP_183819440.1">
    <property type="nucleotide sequence ID" value="NZ_JACHOB010000006.1"/>
</dbReference>
<dbReference type="GO" id="GO:0004222">
    <property type="term" value="F:metalloendopeptidase activity"/>
    <property type="evidence" value="ECO:0007669"/>
    <property type="project" value="UniProtKB-UniRule"/>
</dbReference>
<keyword evidence="2 8" id="KW-0645">Protease</keyword>
<comment type="cofactor">
    <cofactor evidence="8">
        <name>Zn(2+)</name>
        <dbReference type="ChEBI" id="CHEBI:29105"/>
    </cofactor>
</comment>
<dbReference type="CDD" id="cd09597">
    <property type="entry name" value="M4_TLP"/>
    <property type="match status" value="1"/>
</dbReference>
<keyword evidence="13" id="KW-1185">Reference proteome</keyword>
<evidence type="ECO:0000256" key="7">
    <source>
        <dbReference type="PIRSR" id="PIRSR623612-1"/>
    </source>
</evidence>
<evidence type="ECO:0000313" key="13">
    <source>
        <dbReference type="Proteomes" id="UP000563524"/>
    </source>
</evidence>
<dbReference type="GO" id="GO:0006508">
    <property type="term" value="P:proteolysis"/>
    <property type="evidence" value="ECO:0007669"/>
    <property type="project" value="UniProtKB-KW"/>
</dbReference>
<dbReference type="Pfam" id="PF02868">
    <property type="entry name" value="Peptidase_M4_C"/>
    <property type="match status" value="1"/>
</dbReference>
<feature type="region of interest" description="Disordered" evidence="9">
    <location>
        <begin position="58"/>
        <end position="97"/>
    </location>
</feature>
<comment type="function">
    <text evidence="8">Extracellular zinc metalloprotease.</text>
</comment>
<gene>
    <name evidence="12" type="ORF">GGQ59_002694</name>
</gene>
<protein>
    <recommendedName>
        <fullName evidence="8">Neutral metalloproteinase</fullName>
        <ecNumber evidence="8">3.4.24.-</ecNumber>
    </recommendedName>
</protein>
<evidence type="ECO:0000259" key="10">
    <source>
        <dbReference type="Pfam" id="PF01447"/>
    </source>
</evidence>
<evidence type="ECO:0000259" key="11">
    <source>
        <dbReference type="Pfam" id="PF02868"/>
    </source>
</evidence>
<dbReference type="Gene3D" id="1.10.390.10">
    <property type="entry name" value="Neutral Protease Domain 2"/>
    <property type="match status" value="1"/>
</dbReference>
<evidence type="ECO:0000256" key="9">
    <source>
        <dbReference type="SAM" id="MobiDB-lite"/>
    </source>
</evidence>
<dbReference type="SUPFAM" id="SSF55486">
    <property type="entry name" value="Metalloproteases ('zincins'), catalytic domain"/>
    <property type="match status" value="1"/>
</dbReference>
<evidence type="ECO:0000256" key="2">
    <source>
        <dbReference type="ARBA" id="ARBA00022670"/>
    </source>
</evidence>
<proteinExistence type="inferred from homology"/>
<sequence length="355" mass="37890">MCRTPLHCILPPYILTRIAQHGTPAAQRRALHQLLADPTLRIVRASTAGPIRGQVARLRAAADTTPPPTPLRTIRDAGGTMQAPGPGVARREGEAPTGDAAVDEAYEGLGATFDLYWHAYERNSIDGEGLPLDATVHYGQDYANAFWDGRQMVFGDGDGEYFRRFTIAVDIMGHELTHGVIEAEAGLAYYNQSGALNESLADVFGALVKQRALGQSAERADWLIGAGLFTDAVNGSALRSMAEPGTAFDDPVLGRDPQPAHMDDFVFTLEDNGGVHVNSGIPNKAFHLAALSIGGNAWDGAGRVWYHALLDPLVTANTDFAGFARVTARVAERLYGRDSEEATAVGDAWAAVGVV</sequence>
<keyword evidence="8" id="KW-0964">Secreted</keyword>
<dbReference type="AlphaFoldDB" id="A0A840I870"/>
<feature type="active site" description="Proton donor" evidence="7">
    <location>
        <position position="276"/>
    </location>
</feature>
<keyword evidence="3" id="KW-0479">Metal-binding</keyword>
<dbReference type="InterPro" id="IPR001570">
    <property type="entry name" value="Peptidase_M4_C_domain"/>
</dbReference>
<dbReference type="GO" id="GO:0005576">
    <property type="term" value="C:extracellular region"/>
    <property type="evidence" value="ECO:0007669"/>
    <property type="project" value="UniProtKB-SubCell"/>
</dbReference>
<evidence type="ECO:0000256" key="3">
    <source>
        <dbReference type="ARBA" id="ARBA00022723"/>
    </source>
</evidence>
<dbReference type="Gene3D" id="3.10.170.10">
    <property type="match status" value="1"/>
</dbReference>
<dbReference type="EC" id="3.4.24.-" evidence="8"/>
<evidence type="ECO:0000256" key="5">
    <source>
        <dbReference type="ARBA" id="ARBA00022833"/>
    </source>
</evidence>
<evidence type="ECO:0000256" key="6">
    <source>
        <dbReference type="ARBA" id="ARBA00023049"/>
    </source>
</evidence>
<keyword evidence="5 8" id="KW-0862">Zinc</keyword>
<evidence type="ECO:0000256" key="1">
    <source>
        <dbReference type="ARBA" id="ARBA00009388"/>
    </source>
</evidence>
<reference evidence="12 13" key="1">
    <citation type="submission" date="2020-08" db="EMBL/GenBank/DDBJ databases">
        <title>Genomic Encyclopedia of Type Strains, Phase IV (KMG-IV): sequencing the most valuable type-strain genomes for metagenomic binning, comparative biology and taxonomic classification.</title>
        <authorList>
            <person name="Goeker M."/>
        </authorList>
    </citation>
    <scope>NUCLEOTIDE SEQUENCE [LARGE SCALE GENOMIC DNA]</scope>
    <source>
        <strain evidence="12 13">DSM 102850</strain>
    </source>
</reference>
<comment type="similarity">
    <text evidence="1 8">Belongs to the peptidase M4 family.</text>
</comment>
<dbReference type="PANTHER" id="PTHR43579">
    <property type="match status" value="1"/>
</dbReference>
<name>A0A840I870_9PROT</name>
<dbReference type="InterPro" id="IPR013856">
    <property type="entry name" value="Peptidase_M4_domain"/>
</dbReference>
<evidence type="ECO:0000256" key="8">
    <source>
        <dbReference type="RuleBase" id="RU366073"/>
    </source>
</evidence>
<keyword evidence="6 8" id="KW-0482">Metalloprotease</keyword>
<evidence type="ECO:0000256" key="4">
    <source>
        <dbReference type="ARBA" id="ARBA00022801"/>
    </source>
</evidence>
<dbReference type="Pfam" id="PF01447">
    <property type="entry name" value="Peptidase_M4"/>
    <property type="match status" value="1"/>
</dbReference>
<dbReference type="GO" id="GO:0046872">
    <property type="term" value="F:metal ion binding"/>
    <property type="evidence" value="ECO:0007669"/>
    <property type="project" value="UniProtKB-UniRule"/>
</dbReference>
<feature type="domain" description="Peptidase M4" evidence="10">
    <location>
        <begin position="99"/>
        <end position="182"/>
    </location>
</feature>
<organism evidence="12 13">
    <name type="scientific">Parvularcula dongshanensis</name>
    <dbReference type="NCBI Taxonomy" id="1173995"/>
    <lineage>
        <taxon>Bacteria</taxon>
        <taxon>Pseudomonadati</taxon>
        <taxon>Pseudomonadota</taxon>
        <taxon>Alphaproteobacteria</taxon>
        <taxon>Parvularculales</taxon>
        <taxon>Parvularculaceae</taxon>
        <taxon>Parvularcula</taxon>
    </lineage>
</organism>
<feature type="domain" description="Peptidase M4 C-terminal" evidence="11">
    <location>
        <begin position="185"/>
        <end position="354"/>
    </location>
</feature>
<feature type="active site" evidence="7">
    <location>
        <position position="175"/>
    </location>
</feature>